<evidence type="ECO:0000313" key="2">
    <source>
        <dbReference type="Proteomes" id="UP000030645"/>
    </source>
</evidence>
<dbReference type="AlphaFoldDB" id="W9SK48"/>
<keyword evidence="2" id="KW-1185">Reference proteome</keyword>
<dbReference type="Proteomes" id="UP000030645">
    <property type="component" value="Unassembled WGS sequence"/>
</dbReference>
<accession>W9SK48</accession>
<proteinExistence type="predicted"/>
<protein>
    <submittedName>
        <fullName evidence="1">Uncharacterized protein</fullName>
    </submittedName>
</protein>
<dbReference type="EMBL" id="KE345730">
    <property type="protein sequence ID" value="EXC13002.1"/>
    <property type="molecule type" value="Genomic_DNA"/>
</dbReference>
<evidence type="ECO:0000313" key="1">
    <source>
        <dbReference type="EMBL" id="EXC13002.1"/>
    </source>
</evidence>
<name>W9SK48_9ROSA</name>
<reference evidence="2" key="1">
    <citation type="submission" date="2013-01" db="EMBL/GenBank/DDBJ databases">
        <title>Draft Genome Sequence of a Mulberry Tree, Morus notabilis C.K. Schneid.</title>
        <authorList>
            <person name="He N."/>
            <person name="Zhao S."/>
        </authorList>
    </citation>
    <scope>NUCLEOTIDE SEQUENCE</scope>
</reference>
<gene>
    <name evidence="1" type="ORF">L484_016934</name>
</gene>
<sequence>MAGGGLKGHFRERDGGITEDYYYFYLGGNNAGSTGKRVRQREDDTWQIISADSDKLGDISAFKERKRWLRRDPALSCDWLLS</sequence>
<organism evidence="1 2">
    <name type="scientific">Morus notabilis</name>
    <dbReference type="NCBI Taxonomy" id="981085"/>
    <lineage>
        <taxon>Eukaryota</taxon>
        <taxon>Viridiplantae</taxon>
        <taxon>Streptophyta</taxon>
        <taxon>Embryophyta</taxon>
        <taxon>Tracheophyta</taxon>
        <taxon>Spermatophyta</taxon>
        <taxon>Magnoliopsida</taxon>
        <taxon>eudicotyledons</taxon>
        <taxon>Gunneridae</taxon>
        <taxon>Pentapetalae</taxon>
        <taxon>rosids</taxon>
        <taxon>fabids</taxon>
        <taxon>Rosales</taxon>
        <taxon>Moraceae</taxon>
        <taxon>Moreae</taxon>
        <taxon>Morus</taxon>
    </lineage>
</organism>